<sequence>MIKASQVLRLLRINQVLIKHGLDEMLLAMPLFRSVAFLRLLLPWNWIKGKPKGCHGERIRLALEELGPSFVKFGQLLSTRRDLFSGQIANELARLQDRVPPFPGEQARAIVEKVYGKPVSEVFKHFDETPLASASIAQVHVAMLHDGTEVIVKVVRPNIRKVIERDIGLLYTIAELAERYWNEAKRLHPVEIVAEYEKTIFDELDLMREAASASQLRRNFADSPQLYVPEIHWPYCHHEVMVMERISGIPVSDIERLRKEGVDLQELSEKGVQIFFTQVFSHNFFHADMHPGNIFVSPEGQYIAVDFGIMGALSLDDQRYLAENFFAFFQRDYRRVAELHVESGWVPADTRVNEFEAAIRTVCEPIFERPLKDISFGRLLVNLFQTARRFDMEVQPQLVLLQKTLLNVEGLGRTLYPELDLWSTAKPFFETWMNDQLGFGRAKQELKSQMPRWGETLPQLPGLIHDVLKQSRDGLLTNKQQNQQLEALRREMEEANQRRSLLLPAAAMIIAAAVIFGLDGRAPTLIAGAPLTSWLLGGFGLWLLIMAWSRR</sequence>
<dbReference type="GO" id="GO:0005524">
    <property type="term" value="F:ATP binding"/>
    <property type="evidence" value="ECO:0007669"/>
    <property type="project" value="UniProtKB-KW"/>
</dbReference>
<keyword evidence="7 13" id="KW-0812">Transmembrane</keyword>
<keyword evidence="4" id="KW-0997">Cell inner membrane</keyword>
<evidence type="ECO:0000256" key="13">
    <source>
        <dbReference type="SAM" id="Phobius"/>
    </source>
</evidence>
<keyword evidence="12 13" id="KW-0472">Membrane</keyword>
<evidence type="ECO:0000313" key="15">
    <source>
        <dbReference type="EMBL" id="VAW85984.1"/>
    </source>
</evidence>
<keyword evidence="10" id="KW-0067">ATP-binding</keyword>
<evidence type="ECO:0000256" key="8">
    <source>
        <dbReference type="ARBA" id="ARBA00022741"/>
    </source>
</evidence>
<dbReference type="EMBL" id="UOFP01000118">
    <property type="protein sequence ID" value="VAW85984.1"/>
    <property type="molecule type" value="Genomic_DNA"/>
</dbReference>
<keyword evidence="15" id="KW-0830">Ubiquinone</keyword>
<keyword evidence="9" id="KW-0418">Kinase</keyword>
<reference evidence="15" key="1">
    <citation type="submission" date="2018-06" db="EMBL/GenBank/DDBJ databases">
        <authorList>
            <person name="Zhirakovskaya E."/>
        </authorList>
    </citation>
    <scope>NUCLEOTIDE SEQUENCE</scope>
</reference>
<name>A0A3B0ZWZ0_9ZZZZ</name>
<keyword evidence="3" id="KW-1003">Cell membrane</keyword>
<organism evidence="15">
    <name type="scientific">hydrothermal vent metagenome</name>
    <dbReference type="NCBI Taxonomy" id="652676"/>
    <lineage>
        <taxon>unclassified sequences</taxon>
        <taxon>metagenomes</taxon>
        <taxon>ecological metagenomes</taxon>
    </lineage>
</organism>
<evidence type="ECO:0000256" key="2">
    <source>
        <dbReference type="ARBA" id="ARBA00009670"/>
    </source>
</evidence>
<feature type="transmembrane region" description="Helical" evidence="13">
    <location>
        <begin position="500"/>
        <end position="518"/>
    </location>
</feature>
<dbReference type="Gene3D" id="1.10.510.10">
    <property type="entry name" value="Transferase(Phosphotransferase) domain 1"/>
    <property type="match status" value="1"/>
</dbReference>
<evidence type="ECO:0000256" key="6">
    <source>
        <dbReference type="ARBA" id="ARBA00022688"/>
    </source>
</evidence>
<dbReference type="GO" id="GO:0016301">
    <property type="term" value="F:kinase activity"/>
    <property type="evidence" value="ECO:0007669"/>
    <property type="project" value="UniProtKB-KW"/>
</dbReference>
<proteinExistence type="inferred from homology"/>
<evidence type="ECO:0000256" key="4">
    <source>
        <dbReference type="ARBA" id="ARBA00022519"/>
    </source>
</evidence>
<evidence type="ECO:0000256" key="12">
    <source>
        <dbReference type="ARBA" id="ARBA00023136"/>
    </source>
</evidence>
<comment type="pathway">
    <text evidence="1">Cofactor biosynthesis; ubiquinone biosynthesis [regulation].</text>
</comment>
<dbReference type="InterPro" id="IPR045308">
    <property type="entry name" value="UbiB_bact"/>
</dbReference>
<dbReference type="InterPro" id="IPR050154">
    <property type="entry name" value="UbiB_kinase"/>
</dbReference>
<protein>
    <submittedName>
        <fullName evidence="15">Ubiquinone biosynthesis regulatory protein kinase UbiB</fullName>
    </submittedName>
</protein>
<keyword evidence="11 13" id="KW-1133">Transmembrane helix</keyword>
<dbReference type="PANTHER" id="PTHR10566:SF113">
    <property type="entry name" value="PROTEIN ACTIVITY OF BC1 COMPLEX KINASE 7, CHLOROPLASTIC"/>
    <property type="match status" value="1"/>
</dbReference>
<dbReference type="SUPFAM" id="SSF56112">
    <property type="entry name" value="Protein kinase-like (PK-like)"/>
    <property type="match status" value="1"/>
</dbReference>
<dbReference type="InterPro" id="IPR010232">
    <property type="entry name" value="UbiB"/>
</dbReference>
<dbReference type="NCBIfam" id="TIGR01982">
    <property type="entry name" value="UbiB"/>
    <property type="match status" value="1"/>
</dbReference>
<keyword evidence="8" id="KW-0547">Nucleotide-binding</keyword>
<dbReference type="CDD" id="cd13972">
    <property type="entry name" value="UbiB"/>
    <property type="match status" value="1"/>
</dbReference>
<feature type="domain" description="ABC1 atypical kinase-like" evidence="14">
    <location>
        <begin position="94"/>
        <end position="340"/>
    </location>
</feature>
<dbReference type="HAMAP" id="MF_00414">
    <property type="entry name" value="UbiB"/>
    <property type="match status" value="1"/>
</dbReference>
<evidence type="ECO:0000256" key="11">
    <source>
        <dbReference type="ARBA" id="ARBA00022989"/>
    </source>
</evidence>
<accession>A0A3B0ZWZ0</accession>
<evidence type="ECO:0000256" key="3">
    <source>
        <dbReference type="ARBA" id="ARBA00022475"/>
    </source>
</evidence>
<dbReference type="InterPro" id="IPR004147">
    <property type="entry name" value="ABC1_dom"/>
</dbReference>
<dbReference type="AlphaFoldDB" id="A0A3B0ZWZ0"/>
<dbReference type="InterPro" id="IPR011009">
    <property type="entry name" value="Kinase-like_dom_sf"/>
</dbReference>
<feature type="transmembrane region" description="Helical" evidence="13">
    <location>
        <begin position="524"/>
        <end position="548"/>
    </location>
</feature>
<evidence type="ECO:0000256" key="5">
    <source>
        <dbReference type="ARBA" id="ARBA00022679"/>
    </source>
</evidence>
<evidence type="ECO:0000256" key="1">
    <source>
        <dbReference type="ARBA" id="ARBA00005020"/>
    </source>
</evidence>
<gene>
    <name evidence="15" type="ORF">MNBD_GAMMA18-129</name>
</gene>
<evidence type="ECO:0000256" key="10">
    <source>
        <dbReference type="ARBA" id="ARBA00022840"/>
    </source>
</evidence>
<dbReference type="GO" id="GO:0006744">
    <property type="term" value="P:ubiquinone biosynthetic process"/>
    <property type="evidence" value="ECO:0007669"/>
    <property type="project" value="UniProtKB-UniPathway"/>
</dbReference>
<keyword evidence="5" id="KW-0808">Transferase</keyword>
<keyword evidence="6" id="KW-0831">Ubiquinone biosynthesis</keyword>
<evidence type="ECO:0000259" key="14">
    <source>
        <dbReference type="Pfam" id="PF03109"/>
    </source>
</evidence>
<comment type="similarity">
    <text evidence="2">Belongs to the protein kinase superfamily. ADCK protein kinase family.</text>
</comment>
<dbReference type="NCBIfam" id="NF003404">
    <property type="entry name" value="PRK04750.1"/>
    <property type="match status" value="1"/>
</dbReference>
<dbReference type="PANTHER" id="PTHR10566">
    <property type="entry name" value="CHAPERONE-ACTIVITY OF BC1 COMPLEX CABC1 -RELATED"/>
    <property type="match status" value="1"/>
</dbReference>
<dbReference type="Pfam" id="PF03109">
    <property type="entry name" value="ABC1"/>
    <property type="match status" value="1"/>
</dbReference>
<evidence type="ECO:0000256" key="7">
    <source>
        <dbReference type="ARBA" id="ARBA00022692"/>
    </source>
</evidence>
<evidence type="ECO:0000256" key="9">
    <source>
        <dbReference type="ARBA" id="ARBA00022777"/>
    </source>
</evidence>
<dbReference type="UniPathway" id="UPA00232"/>